<proteinExistence type="predicted"/>
<dbReference type="InterPro" id="IPR055164">
    <property type="entry name" value="EDR1/CTR1/ARMC3-like_pept-like"/>
</dbReference>
<dbReference type="PANTHER" id="PTHR46618:SF1">
    <property type="entry name" value="ARMADILLO REPEAT-CONTAINING PROTEIN 3"/>
    <property type="match status" value="1"/>
</dbReference>
<comment type="caution">
    <text evidence="4">The sequence shown here is derived from an EMBL/GenBank/DDBJ whole genome shotgun (WGS) entry which is preliminary data.</text>
</comment>
<feature type="domain" description="EDR1/CTR1/ARMC3-like peptidase-like" evidence="3">
    <location>
        <begin position="151"/>
        <end position="301"/>
    </location>
</feature>
<gene>
    <name evidence="4" type="primary">EDR1_4</name>
    <name evidence="4" type="ORF">PIB30_047723</name>
</gene>
<keyword evidence="1" id="KW-0677">Repeat</keyword>
<name>A0ABU6VGE9_9FABA</name>
<keyword evidence="4" id="KW-0808">Transferase</keyword>
<evidence type="ECO:0000259" key="3">
    <source>
        <dbReference type="Pfam" id="PF14381"/>
    </source>
</evidence>
<dbReference type="Proteomes" id="UP001341840">
    <property type="component" value="Unassembled WGS sequence"/>
</dbReference>
<evidence type="ECO:0000313" key="5">
    <source>
        <dbReference type="Proteomes" id="UP001341840"/>
    </source>
</evidence>
<keyword evidence="4" id="KW-0418">Kinase</keyword>
<feature type="compositionally biased region" description="Basic and acidic residues" evidence="2">
    <location>
        <begin position="1"/>
        <end position="18"/>
    </location>
</feature>
<dbReference type="GO" id="GO:0016301">
    <property type="term" value="F:kinase activity"/>
    <property type="evidence" value="ECO:0007669"/>
    <property type="project" value="UniProtKB-KW"/>
</dbReference>
<sequence>MSDRGKKEKQTEKKERMKNIFKKLHIGSSSHDPNRSNEIPPPVPSPSCATDHRAAVASQNTGVSPASPSPSSSPSAAPSVAPSGVGTAAAMVNRQDFFSSEEEFQVQLALAISASNSDFGGDREKDQIHTATLLSLGGHRIDSARSKDEVAEALSRQYWDYNVLDYEEKVVDGFYDVYGLSAGSAMQGKMPSLSDLETDPGGSSFEVVIVNRTVDPALEELVQIAHCIALDCPVTKVAILVQRLAELVTSHMGGPVKDASIMLARWTERSTELRTSLSTSLLPIGSLNIGLSRHRALLFKFKK</sequence>
<feature type="compositionally biased region" description="Low complexity" evidence="2">
    <location>
        <begin position="62"/>
        <end position="83"/>
    </location>
</feature>
<dbReference type="Pfam" id="PF14381">
    <property type="entry name" value="EDR1_CTR1_ARMC3_pept"/>
    <property type="match status" value="1"/>
</dbReference>
<dbReference type="EMBL" id="JASCZI010151342">
    <property type="protein sequence ID" value="MED6172184.1"/>
    <property type="molecule type" value="Genomic_DNA"/>
</dbReference>
<organism evidence="4 5">
    <name type="scientific">Stylosanthes scabra</name>
    <dbReference type="NCBI Taxonomy" id="79078"/>
    <lineage>
        <taxon>Eukaryota</taxon>
        <taxon>Viridiplantae</taxon>
        <taxon>Streptophyta</taxon>
        <taxon>Embryophyta</taxon>
        <taxon>Tracheophyta</taxon>
        <taxon>Spermatophyta</taxon>
        <taxon>Magnoliopsida</taxon>
        <taxon>eudicotyledons</taxon>
        <taxon>Gunneridae</taxon>
        <taxon>Pentapetalae</taxon>
        <taxon>rosids</taxon>
        <taxon>fabids</taxon>
        <taxon>Fabales</taxon>
        <taxon>Fabaceae</taxon>
        <taxon>Papilionoideae</taxon>
        <taxon>50 kb inversion clade</taxon>
        <taxon>dalbergioids sensu lato</taxon>
        <taxon>Dalbergieae</taxon>
        <taxon>Pterocarpus clade</taxon>
        <taxon>Stylosanthes</taxon>
    </lineage>
</organism>
<evidence type="ECO:0000256" key="2">
    <source>
        <dbReference type="SAM" id="MobiDB-lite"/>
    </source>
</evidence>
<dbReference type="InterPro" id="IPR052441">
    <property type="entry name" value="Armadillo-Ser/Thr_Kinase"/>
</dbReference>
<reference evidence="4 5" key="1">
    <citation type="journal article" date="2023" name="Plants (Basel)">
        <title>Bridging the Gap: Combining Genomics and Transcriptomics Approaches to Understand Stylosanthes scabra, an Orphan Legume from the Brazilian Caatinga.</title>
        <authorList>
            <person name="Ferreira-Neto J.R.C."/>
            <person name="da Silva M.D."/>
            <person name="Binneck E."/>
            <person name="de Melo N.F."/>
            <person name="da Silva R.H."/>
            <person name="de Melo A.L.T.M."/>
            <person name="Pandolfi V."/>
            <person name="Bustamante F.O."/>
            <person name="Brasileiro-Vidal A.C."/>
            <person name="Benko-Iseppon A.M."/>
        </authorList>
    </citation>
    <scope>NUCLEOTIDE SEQUENCE [LARGE SCALE GENOMIC DNA]</scope>
    <source>
        <tissue evidence="4">Leaves</tissue>
    </source>
</reference>
<protein>
    <submittedName>
        <fullName evidence="4">Serine/threonine-protein kinase edr1</fullName>
    </submittedName>
</protein>
<dbReference type="PANTHER" id="PTHR46618">
    <property type="entry name" value="ARMADILLO REPEAT-CONTAINING PROTEIN 3"/>
    <property type="match status" value="1"/>
</dbReference>
<evidence type="ECO:0000256" key="1">
    <source>
        <dbReference type="ARBA" id="ARBA00022737"/>
    </source>
</evidence>
<keyword evidence="5" id="KW-1185">Reference proteome</keyword>
<evidence type="ECO:0000313" key="4">
    <source>
        <dbReference type="EMBL" id="MED6172184.1"/>
    </source>
</evidence>
<feature type="region of interest" description="Disordered" evidence="2">
    <location>
        <begin position="1"/>
        <end position="83"/>
    </location>
</feature>
<accession>A0ABU6VGE9</accession>